<evidence type="ECO:0000256" key="1">
    <source>
        <dbReference type="PROSITE-ProRule" id="PRU00339"/>
    </source>
</evidence>
<organism evidence="2 3">
    <name type="scientific">Moorena producens 3L</name>
    <dbReference type="NCBI Taxonomy" id="489825"/>
    <lineage>
        <taxon>Bacteria</taxon>
        <taxon>Bacillati</taxon>
        <taxon>Cyanobacteriota</taxon>
        <taxon>Cyanophyceae</taxon>
        <taxon>Coleofasciculales</taxon>
        <taxon>Coleofasciculaceae</taxon>
        <taxon>Moorena</taxon>
    </lineage>
</organism>
<dbReference type="SMART" id="SM00028">
    <property type="entry name" value="TPR"/>
    <property type="match status" value="2"/>
</dbReference>
<dbReference type="Pfam" id="PF13431">
    <property type="entry name" value="TPR_17"/>
    <property type="match status" value="1"/>
</dbReference>
<dbReference type="HOGENOM" id="CLU_062228_0_0_3"/>
<dbReference type="RefSeq" id="WP_008182755.1">
    <property type="nucleotide sequence ID" value="NZ_GL890861.1"/>
</dbReference>
<reference evidence="3" key="1">
    <citation type="journal article" date="2011" name="Proc. Natl. Acad. Sci. U.S.A.">
        <title>Genomic insights into the physiology and ecology of the marine filamentous cyanobacterium Lyngbya majuscula.</title>
        <authorList>
            <person name="Jones A.C."/>
            <person name="Monroe E.A."/>
            <person name="Podell S."/>
            <person name="Hess W.R."/>
            <person name="Klages S."/>
            <person name="Esquenazi E."/>
            <person name="Niessen S."/>
            <person name="Hoover H."/>
            <person name="Rothmann M."/>
            <person name="Lasken R.S."/>
            <person name="Yates J.R.III."/>
            <person name="Reinhardt R."/>
            <person name="Kube M."/>
            <person name="Burkart M.D."/>
            <person name="Allen E.E."/>
            <person name="Dorrestein P.C."/>
            <person name="Gerwick W.H."/>
            <person name="Gerwick L."/>
        </authorList>
    </citation>
    <scope>NUCLEOTIDE SEQUENCE [LARGE SCALE GENOMIC DNA]</scope>
    <source>
        <strain evidence="3">3L</strain>
    </source>
</reference>
<dbReference type="PROSITE" id="PS50005">
    <property type="entry name" value="TPR"/>
    <property type="match status" value="1"/>
</dbReference>
<sequence length="244" mass="28103">MDNPINKTERFFGGLIPYNKLWRTGANSSTKITFDHEVKLAGQVIPAGSYALYSIPEEKQWTIIVYKNTKHWGTSGYDSKDDLVRFTVPVTPLKDTRETFSIYFEKFNTNGADMVISWENVKISMPLFVDSDEIIFNEIATKTNPELDDISAQTYFDAAQFYYLKRKDLDQAMQWFDKAIELRPNAFWYVYYKAELLFHLGNYAEAKTYTEQCLSAAKASPSTDFGYIGKSNLLLKQIAEKSDK</sequence>
<dbReference type="eggNOG" id="COG0457">
    <property type="taxonomic scope" value="Bacteria"/>
</dbReference>
<dbReference type="AlphaFoldDB" id="F4XQE4"/>
<keyword evidence="3" id="KW-1185">Reference proteome</keyword>
<dbReference type="Proteomes" id="UP000003959">
    <property type="component" value="Unassembled WGS sequence"/>
</dbReference>
<evidence type="ECO:0000313" key="3">
    <source>
        <dbReference type="Proteomes" id="UP000003959"/>
    </source>
</evidence>
<dbReference type="EMBL" id="GL890861">
    <property type="protein sequence ID" value="EGJ33187.1"/>
    <property type="molecule type" value="Genomic_DNA"/>
</dbReference>
<dbReference type="InterPro" id="IPR021314">
    <property type="entry name" value="DUF2911"/>
</dbReference>
<keyword evidence="1" id="KW-0802">TPR repeat</keyword>
<proteinExistence type="predicted"/>
<dbReference type="InterPro" id="IPR019734">
    <property type="entry name" value="TPR_rpt"/>
</dbReference>
<feature type="repeat" description="TPR" evidence="1">
    <location>
        <begin position="153"/>
        <end position="186"/>
    </location>
</feature>
<protein>
    <submittedName>
        <fullName evidence="2">Uncharacterized protein</fullName>
    </submittedName>
</protein>
<gene>
    <name evidence="2" type="ORF">LYNGBM3L_46490</name>
</gene>
<name>F4XQE4_9CYAN</name>
<dbReference type="SUPFAM" id="SSF48452">
    <property type="entry name" value="TPR-like"/>
    <property type="match status" value="1"/>
</dbReference>
<evidence type="ECO:0000313" key="2">
    <source>
        <dbReference type="EMBL" id="EGJ33187.1"/>
    </source>
</evidence>
<accession>F4XQE4</accession>
<dbReference type="InterPro" id="IPR011990">
    <property type="entry name" value="TPR-like_helical_dom_sf"/>
</dbReference>
<dbReference type="OrthoDB" id="187854at2"/>
<dbReference type="Gene3D" id="1.25.40.10">
    <property type="entry name" value="Tetratricopeptide repeat domain"/>
    <property type="match status" value="1"/>
</dbReference>
<dbReference type="Pfam" id="PF11138">
    <property type="entry name" value="DUF2911"/>
    <property type="match status" value="1"/>
</dbReference>